<comment type="caution">
    <text evidence="1">The sequence shown here is derived from an EMBL/GenBank/DDBJ whole genome shotgun (WGS) entry which is preliminary data.</text>
</comment>
<dbReference type="EMBL" id="JXTI01000050">
    <property type="protein sequence ID" value="KWX13933.1"/>
    <property type="molecule type" value="Genomic_DNA"/>
</dbReference>
<dbReference type="Proteomes" id="UP000070089">
    <property type="component" value="Unassembled WGS sequence"/>
</dbReference>
<name>A0A132NV23_GIAIN</name>
<evidence type="ECO:0000313" key="2">
    <source>
        <dbReference type="Proteomes" id="UP000070089"/>
    </source>
</evidence>
<gene>
    <name evidence="1" type="ORF">QR46_2068</name>
</gene>
<accession>A0A132NV23</accession>
<reference evidence="1 2" key="1">
    <citation type="journal article" date="2015" name="Mol. Biochem. Parasitol.">
        <title>Identification of polymorphic genes for use in assemblage B genotyping assays through comparative genomics of multiple assemblage B Giardia duodenalis isolates.</title>
        <authorList>
            <person name="Wielinga C."/>
            <person name="Thompson R.C."/>
            <person name="Monis P."/>
            <person name="Ryan U."/>
        </authorList>
    </citation>
    <scope>NUCLEOTIDE SEQUENCE [LARGE SCALE GENOMIC DNA]</scope>
    <source>
        <strain evidence="1 2">BAH15c1</strain>
    </source>
</reference>
<organism evidence="1 2">
    <name type="scientific">Giardia duodenalis assemblage B</name>
    <dbReference type="NCBI Taxonomy" id="1394984"/>
    <lineage>
        <taxon>Eukaryota</taxon>
        <taxon>Metamonada</taxon>
        <taxon>Diplomonadida</taxon>
        <taxon>Hexamitidae</taxon>
        <taxon>Giardiinae</taxon>
        <taxon>Giardia</taxon>
    </lineage>
</organism>
<dbReference type="OrthoDB" id="10252039at2759"/>
<sequence length="502" mass="55980">MQADSMETPKKPEYFFAFTRMSLMEDKYRKYQRRFTTTFWGIDNPQMMKDIGYCVSEEQGGATRLMLGGIGDAPTQETLTGVASYLSREALVVTKGNHCSEPGPVCKARFTGTCTQVFCCCRVIADALMSVQKKLFYNNARLTLNQQRDATKQGAEELSLTALHGSKPLSSCSIGAENLFPSIRQLQFVTDNLQFTLDSFRLFLVSTEAALHDQEINVYGISNVDALISTNVHSLAIDLYHNTTEGTIKAYTNALIEAAKLLETMFQYAKLVISPYRFIWNGVAIVATQDPWSDTRKRLINLIDRVLTGSFNGRIVRYDTQHMLNAHGSLDNVLHNIYTAKTLSLYEAEMGLLDDDLGECQVDTSSVECLAVLNAITDQDQRDIESMDELVADLWEYCESLTAKEAINSIAFSGEPSPLTGFLNEESGAWVSFSGLELEVGSCPWKGMLIIQAKPEHLQAIQEGLNRASYKDRTLYAVRIMCPPELVERPLPIETDDEGSSI</sequence>
<evidence type="ECO:0000313" key="1">
    <source>
        <dbReference type="EMBL" id="KWX13933.1"/>
    </source>
</evidence>
<proteinExistence type="predicted"/>
<dbReference type="VEuPathDB" id="GiardiaDB:QR46_2068"/>
<protein>
    <submittedName>
        <fullName evidence="1">Uncharacterized protein</fullName>
    </submittedName>
</protein>
<dbReference type="AlphaFoldDB" id="A0A132NV23"/>